<proteinExistence type="predicted"/>
<name>A0A9W7EH12_9STRA</name>
<evidence type="ECO:0000256" key="2">
    <source>
        <dbReference type="SAM" id="MobiDB-lite"/>
    </source>
</evidence>
<dbReference type="CDD" id="cd00051">
    <property type="entry name" value="EFh"/>
    <property type="match status" value="1"/>
</dbReference>
<sequence length="110" mass="12629">MAATMEAHGHIEEDRLAEAFDRLDCDDSGYITRENLKEILGTEYTKQKADEFIAEADGDKNGKICWDEFKTMFERRHQMEMKDFMGDAKSTMEAESDRNLLGVDADIPKD</sequence>
<feature type="domain" description="EF-hand" evidence="3">
    <location>
        <begin position="11"/>
        <end position="46"/>
    </location>
</feature>
<evidence type="ECO:0000256" key="1">
    <source>
        <dbReference type="ARBA" id="ARBA00022837"/>
    </source>
</evidence>
<comment type="caution">
    <text evidence="4">The sequence shown here is derived from an EMBL/GenBank/DDBJ whole genome shotgun (WGS) entry which is preliminary data.</text>
</comment>
<evidence type="ECO:0000259" key="3">
    <source>
        <dbReference type="PROSITE" id="PS50222"/>
    </source>
</evidence>
<keyword evidence="1" id="KW-0106">Calcium</keyword>
<dbReference type="Gene3D" id="1.10.238.10">
    <property type="entry name" value="EF-hand"/>
    <property type="match status" value="1"/>
</dbReference>
<dbReference type="PROSITE" id="PS50222">
    <property type="entry name" value="EF_HAND_2"/>
    <property type="match status" value="2"/>
</dbReference>
<dbReference type="AlphaFoldDB" id="A0A9W7EH12"/>
<dbReference type="InterPro" id="IPR002048">
    <property type="entry name" value="EF_hand_dom"/>
</dbReference>
<reference evidence="5" key="1">
    <citation type="journal article" date="2023" name="Commun. Biol.">
        <title>Genome analysis of Parmales, the sister group of diatoms, reveals the evolutionary specialization of diatoms from phago-mixotrophs to photoautotrophs.</title>
        <authorList>
            <person name="Ban H."/>
            <person name="Sato S."/>
            <person name="Yoshikawa S."/>
            <person name="Yamada K."/>
            <person name="Nakamura Y."/>
            <person name="Ichinomiya M."/>
            <person name="Sato N."/>
            <person name="Blanc-Mathieu R."/>
            <person name="Endo H."/>
            <person name="Kuwata A."/>
            <person name="Ogata H."/>
        </authorList>
    </citation>
    <scope>NUCLEOTIDE SEQUENCE [LARGE SCALE GENOMIC DNA]</scope>
</reference>
<protein>
    <recommendedName>
        <fullName evidence="3">EF-hand domain-containing protein</fullName>
    </recommendedName>
</protein>
<accession>A0A9W7EH12</accession>
<dbReference type="EMBL" id="BLQM01000253">
    <property type="protein sequence ID" value="GMH78603.1"/>
    <property type="molecule type" value="Genomic_DNA"/>
</dbReference>
<feature type="domain" description="EF-hand" evidence="3">
    <location>
        <begin position="47"/>
        <end position="79"/>
    </location>
</feature>
<dbReference type="Proteomes" id="UP001162640">
    <property type="component" value="Unassembled WGS sequence"/>
</dbReference>
<evidence type="ECO:0000313" key="5">
    <source>
        <dbReference type="Proteomes" id="UP001162640"/>
    </source>
</evidence>
<dbReference type="GO" id="GO:0005509">
    <property type="term" value="F:calcium ion binding"/>
    <property type="evidence" value="ECO:0007669"/>
    <property type="project" value="InterPro"/>
</dbReference>
<dbReference type="PROSITE" id="PS00018">
    <property type="entry name" value="EF_HAND_1"/>
    <property type="match status" value="1"/>
</dbReference>
<feature type="compositionally biased region" description="Basic and acidic residues" evidence="2">
    <location>
        <begin position="89"/>
        <end position="98"/>
    </location>
</feature>
<gene>
    <name evidence="4" type="ORF">TL16_g07868</name>
</gene>
<dbReference type="SMART" id="SM00054">
    <property type="entry name" value="EFh"/>
    <property type="match status" value="2"/>
</dbReference>
<dbReference type="Pfam" id="PF13499">
    <property type="entry name" value="EF-hand_7"/>
    <property type="match status" value="1"/>
</dbReference>
<dbReference type="SUPFAM" id="SSF47473">
    <property type="entry name" value="EF-hand"/>
    <property type="match status" value="1"/>
</dbReference>
<evidence type="ECO:0000313" key="4">
    <source>
        <dbReference type="EMBL" id="GMH78603.1"/>
    </source>
</evidence>
<dbReference type="InterPro" id="IPR011992">
    <property type="entry name" value="EF-hand-dom_pair"/>
</dbReference>
<dbReference type="InterPro" id="IPR018247">
    <property type="entry name" value="EF_Hand_1_Ca_BS"/>
</dbReference>
<feature type="region of interest" description="Disordered" evidence="2">
    <location>
        <begin position="89"/>
        <end position="110"/>
    </location>
</feature>
<organism evidence="4 5">
    <name type="scientific">Triparma laevis f. inornata</name>
    <dbReference type="NCBI Taxonomy" id="1714386"/>
    <lineage>
        <taxon>Eukaryota</taxon>
        <taxon>Sar</taxon>
        <taxon>Stramenopiles</taxon>
        <taxon>Ochrophyta</taxon>
        <taxon>Bolidophyceae</taxon>
        <taxon>Parmales</taxon>
        <taxon>Triparmaceae</taxon>
        <taxon>Triparma</taxon>
    </lineage>
</organism>